<sequence length="80" mass="9195">MLPFHISRIHTAQGIFRLSGYWQGQCRQQPVARLEVEAIEILGTDGWQALASACRKSDDLLGQLKPELLRHLQEKEQARR</sequence>
<dbReference type="RefSeq" id="WP_044831672.1">
    <property type="nucleotide sequence ID" value="NZ_CP059735.1"/>
</dbReference>
<reference evidence="1 2" key="1">
    <citation type="journal article" date="2015" name="Genome Announc.">
        <title>Draft Genome Sequences of Marine Isolates of Thalassomonas viridans and Thalassomonas actiniarum.</title>
        <authorList>
            <person name="Olonade I."/>
            <person name="van Zyl L.J."/>
            <person name="Trindade M."/>
        </authorList>
    </citation>
    <scope>NUCLEOTIDE SEQUENCE [LARGE SCALE GENOMIC DNA]</scope>
    <source>
        <strain evidence="1 2">A5K-106</strain>
    </source>
</reference>
<dbReference type="Proteomes" id="UP000032568">
    <property type="component" value="Chromosome"/>
</dbReference>
<gene>
    <name evidence="1" type="ORF">SG35_016990</name>
</gene>
<dbReference type="EMBL" id="CP059735">
    <property type="protein sequence ID" value="WDD97048.1"/>
    <property type="molecule type" value="Genomic_DNA"/>
</dbReference>
<evidence type="ECO:0000313" key="2">
    <source>
        <dbReference type="Proteomes" id="UP000032568"/>
    </source>
</evidence>
<dbReference type="KEGG" id="tact:SG35_016990"/>
<keyword evidence="2" id="KW-1185">Reference proteome</keyword>
<proteinExistence type="predicted"/>
<name>A0AAE9YLY5_9GAMM</name>
<accession>A0AAE9YLY5</accession>
<evidence type="ECO:0000313" key="1">
    <source>
        <dbReference type="EMBL" id="WDD97048.1"/>
    </source>
</evidence>
<organism evidence="1 2">
    <name type="scientific">Thalassomonas actiniarum</name>
    <dbReference type="NCBI Taxonomy" id="485447"/>
    <lineage>
        <taxon>Bacteria</taxon>
        <taxon>Pseudomonadati</taxon>
        <taxon>Pseudomonadota</taxon>
        <taxon>Gammaproteobacteria</taxon>
        <taxon>Alteromonadales</taxon>
        <taxon>Colwelliaceae</taxon>
        <taxon>Thalassomonas</taxon>
    </lineage>
</organism>
<protein>
    <submittedName>
        <fullName evidence="1">Uncharacterized protein</fullName>
    </submittedName>
</protein>
<dbReference type="AlphaFoldDB" id="A0AAE9YLY5"/>
<reference evidence="1 2" key="2">
    <citation type="journal article" date="2022" name="Mar. Drugs">
        <title>Bioassay-Guided Fractionation Leads to the Detection of Cholic Acid Generated by the Rare Thalassomonas sp.</title>
        <authorList>
            <person name="Pheiffer F."/>
            <person name="Schneider Y.K."/>
            <person name="Hansen E.H."/>
            <person name="Andersen J.H."/>
            <person name="Isaksson J."/>
            <person name="Busche T."/>
            <person name="R C."/>
            <person name="Kalinowski J."/>
            <person name="Zyl L.V."/>
            <person name="Trindade M."/>
        </authorList>
    </citation>
    <scope>NUCLEOTIDE SEQUENCE [LARGE SCALE GENOMIC DNA]</scope>
    <source>
        <strain evidence="1 2">A5K-106</strain>
    </source>
</reference>